<proteinExistence type="predicted"/>
<keyword evidence="2" id="KW-1185">Reference proteome</keyword>
<organism evidence="1 2">
    <name type="scientific">Decorospora gaudefroyi</name>
    <dbReference type="NCBI Taxonomy" id="184978"/>
    <lineage>
        <taxon>Eukaryota</taxon>
        <taxon>Fungi</taxon>
        <taxon>Dikarya</taxon>
        <taxon>Ascomycota</taxon>
        <taxon>Pezizomycotina</taxon>
        <taxon>Dothideomycetes</taxon>
        <taxon>Pleosporomycetidae</taxon>
        <taxon>Pleosporales</taxon>
        <taxon>Pleosporineae</taxon>
        <taxon>Pleosporaceae</taxon>
        <taxon>Decorospora</taxon>
    </lineage>
</organism>
<protein>
    <submittedName>
        <fullName evidence="1">Uncharacterized protein</fullName>
    </submittedName>
</protein>
<reference evidence="1" key="1">
    <citation type="submission" date="2020-01" db="EMBL/GenBank/DDBJ databases">
        <authorList>
            <consortium name="DOE Joint Genome Institute"/>
            <person name="Haridas S."/>
            <person name="Albert R."/>
            <person name="Binder M."/>
            <person name="Bloem J."/>
            <person name="Labutti K."/>
            <person name="Salamov A."/>
            <person name="Andreopoulos B."/>
            <person name="Baker S.E."/>
            <person name="Barry K."/>
            <person name="Bills G."/>
            <person name="Bluhm B.H."/>
            <person name="Cannon C."/>
            <person name="Castanera R."/>
            <person name="Culley D.E."/>
            <person name="Daum C."/>
            <person name="Ezra D."/>
            <person name="Gonzalez J.B."/>
            <person name="Henrissat B."/>
            <person name="Kuo A."/>
            <person name="Liang C."/>
            <person name="Lipzen A."/>
            <person name="Lutzoni F."/>
            <person name="Magnuson J."/>
            <person name="Mondo S."/>
            <person name="Nolan M."/>
            <person name="Ohm R."/>
            <person name="Pangilinan J."/>
            <person name="Park H.-J."/>
            <person name="Ramirez L."/>
            <person name="Alfaro M."/>
            <person name="Sun H."/>
            <person name="Tritt A."/>
            <person name="Yoshinaga Y."/>
            <person name="Zwiers L.-H."/>
            <person name="Turgeon B.G."/>
            <person name="Goodwin S.B."/>
            <person name="Spatafora J.W."/>
            <person name="Crous P.W."/>
            <person name="Grigoriev I.V."/>
        </authorList>
    </citation>
    <scope>NUCLEOTIDE SEQUENCE</scope>
    <source>
        <strain evidence="1">P77</strain>
    </source>
</reference>
<gene>
    <name evidence="1" type="ORF">BDW02DRAFT_132463</name>
</gene>
<evidence type="ECO:0000313" key="1">
    <source>
        <dbReference type="EMBL" id="KAF1829817.1"/>
    </source>
</evidence>
<dbReference type="Proteomes" id="UP000800040">
    <property type="component" value="Unassembled WGS sequence"/>
</dbReference>
<accession>A0A6A5K502</accession>
<evidence type="ECO:0000313" key="2">
    <source>
        <dbReference type="Proteomes" id="UP000800040"/>
    </source>
</evidence>
<sequence>MVSIDKRFRHAPDPRVVRYKMEWHGVDSWNPPCFRHRYLGIVPRLRTHGFQRPCSESGHHMRRSCCEVGLHRPTNTHLPISSPYHFCIYSLRRTWDFRSRCMADAPCMHATVPGTPYCWAFDNPPVKAWLHHVLKPTKVGFQAWLCDRIGKRHFIVHTTVLESSASATSTFFFCLLALHCQVASL</sequence>
<name>A0A6A5K502_9PLEO</name>
<dbReference type="AlphaFoldDB" id="A0A6A5K502"/>
<dbReference type="EMBL" id="ML975423">
    <property type="protein sequence ID" value="KAF1829817.1"/>
    <property type="molecule type" value="Genomic_DNA"/>
</dbReference>